<dbReference type="Pfam" id="PF12796">
    <property type="entry name" value="Ank_2"/>
    <property type="match status" value="2"/>
</dbReference>
<feature type="transmembrane region" description="Helical" evidence="9">
    <location>
        <begin position="549"/>
        <end position="572"/>
    </location>
</feature>
<evidence type="ECO:0000259" key="10">
    <source>
        <dbReference type="Pfam" id="PF00520"/>
    </source>
</evidence>
<evidence type="ECO:0000256" key="6">
    <source>
        <dbReference type="ARBA" id="ARBA00023136"/>
    </source>
</evidence>
<dbReference type="PANTHER" id="PTHR10117">
    <property type="entry name" value="TRANSIENT RECEPTOR POTENTIAL CHANNEL"/>
    <property type="match status" value="1"/>
</dbReference>
<gene>
    <name evidence="12" type="primary">LOC100374743</name>
</gene>
<evidence type="ECO:0000313" key="12">
    <source>
        <dbReference type="RefSeq" id="XP_002739071.1"/>
    </source>
</evidence>
<keyword evidence="8" id="KW-0040">ANK repeat</keyword>
<keyword evidence="11" id="KW-1185">Reference proteome</keyword>
<protein>
    <submittedName>
        <fullName evidence="12">Short transient receptor potential channel 6-like</fullName>
    </submittedName>
</protein>
<dbReference type="RefSeq" id="XP_002739071.1">
    <property type="nucleotide sequence ID" value="XM_002739025.1"/>
</dbReference>
<dbReference type="Gene3D" id="1.25.40.20">
    <property type="entry name" value="Ankyrin repeat-containing domain"/>
    <property type="match status" value="2"/>
</dbReference>
<name>A0ABM0GWT5_SACKO</name>
<evidence type="ECO:0000256" key="2">
    <source>
        <dbReference type="ARBA" id="ARBA00022448"/>
    </source>
</evidence>
<feature type="transmembrane region" description="Helical" evidence="9">
    <location>
        <begin position="397"/>
        <end position="427"/>
    </location>
</feature>
<dbReference type="Pfam" id="PF00520">
    <property type="entry name" value="Ion_trans"/>
    <property type="match status" value="1"/>
</dbReference>
<feature type="repeat" description="ANK" evidence="8">
    <location>
        <begin position="221"/>
        <end position="247"/>
    </location>
</feature>
<dbReference type="GeneID" id="100374743"/>
<sequence>MDPIEDVDRSIALVKMAVKNKDKKRVLSMLYNGLDPACPFTETSGTLLHLLARHVHEDVTTMALYALRFAKQPGFSFVNTRDDLCNTALHEACRHGNTDLIRILLSALANVNIQSSLGRTPLHELCESENVTEELGDIVNSLCNLGADVNAIDGRGLTPIQLAALTRKLDAIEVLVRQKGIVRNHLYSHQQTMYHTAVKSNYADVIRALGSCSAINDKDASGFTALYLAARAKHIDVMQALMQCGADPMIRCGERDETPLEQLYMKSRPNDDIISDISIAEILTSEEAIIGSPRPIETALHAATIFKKVSKTTENMANDFREISDHLDELAARLMSSCHGFKTAAILLKENDERLLKYAVDYRHKKFISSGHVQHYLREVWYGKVYEIYHTPYHPSVWGLVIVYIMAPVLLILILLISPFVYCYHWVIESCNDNKAKSSVEDAADSSKSESKYSSVLHAMLSKQNALIGLVNLCNNSPYVKFYSSLASYIMFLILLVLKCVTVSVVTDDSVDVVDILLLIFIVGYLLEEIQQYSEEKSLMSYLRSPGNAFDVILICSQFIINVMDFVVTAGATESKAVNEAIDISIAFLTLVAHVRVLYYLQVSSLLGPLQLSFFSMFSDVIKLIAILVVELVAFSIASQQVYAVGVGILNSDITFLDGSTDISATVQGQTLFYHMEQLFWSLFGLQELEDFSSPIHSVDTAAKLLVGLYDLLAVIVLLNMLIAQISDTYNRIEASSGETYNFARAEQILEFRDHSDAPVPFNIVLCIVRGAKCLCKKSTATEDGQTHQESSHRNEFDFGLEDLPQVENDTSARSSIAESIAESFVDVIKTELKLKTSTDIYKEIKTEYERMELDEKHENIEHVQTDLIGEGTRLENKLAEMTSALTVMQSSSRDMISALENDCYNISLLVSRLMESEV</sequence>
<evidence type="ECO:0000256" key="5">
    <source>
        <dbReference type="ARBA" id="ARBA00023065"/>
    </source>
</evidence>
<dbReference type="PROSITE" id="PS50088">
    <property type="entry name" value="ANK_REPEAT"/>
    <property type="match status" value="3"/>
</dbReference>
<dbReference type="InterPro" id="IPR002110">
    <property type="entry name" value="Ankyrin_rpt"/>
</dbReference>
<feature type="repeat" description="ANK" evidence="8">
    <location>
        <begin position="117"/>
        <end position="154"/>
    </location>
</feature>
<keyword evidence="6 9" id="KW-0472">Membrane</keyword>
<dbReference type="PROSITE" id="PS50297">
    <property type="entry name" value="ANK_REP_REGION"/>
    <property type="match status" value="2"/>
</dbReference>
<organism evidence="11 12">
    <name type="scientific">Saccoglossus kowalevskii</name>
    <name type="common">Acorn worm</name>
    <dbReference type="NCBI Taxonomy" id="10224"/>
    <lineage>
        <taxon>Eukaryota</taxon>
        <taxon>Metazoa</taxon>
        <taxon>Hemichordata</taxon>
        <taxon>Enteropneusta</taxon>
        <taxon>Harrimaniidae</taxon>
        <taxon>Saccoglossus</taxon>
    </lineage>
</organism>
<evidence type="ECO:0000256" key="9">
    <source>
        <dbReference type="SAM" id="Phobius"/>
    </source>
</evidence>
<dbReference type="InterPro" id="IPR036770">
    <property type="entry name" value="Ankyrin_rpt-contain_sf"/>
</dbReference>
<feature type="repeat" description="ANK" evidence="8">
    <location>
        <begin position="84"/>
        <end position="116"/>
    </location>
</feature>
<dbReference type="SUPFAM" id="SSF48403">
    <property type="entry name" value="Ankyrin repeat"/>
    <property type="match status" value="1"/>
</dbReference>
<feature type="transmembrane region" description="Helical" evidence="9">
    <location>
        <begin position="486"/>
        <end position="505"/>
    </location>
</feature>
<dbReference type="Proteomes" id="UP000694865">
    <property type="component" value="Unplaced"/>
</dbReference>
<evidence type="ECO:0000256" key="8">
    <source>
        <dbReference type="PROSITE-ProRule" id="PRU00023"/>
    </source>
</evidence>
<evidence type="ECO:0000256" key="7">
    <source>
        <dbReference type="ARBA" id="ARBA00023303"/>
    </source>
</evidence>
<comment type="subcellular location">
    <subcellularLocation>
        <location evidence="1">Membrane</location>
        <topology evidence="1">Multi-pass membrane protein</topology>
    </subcellularLocation>
</comment>
<dbReference type="SMART" id="SM00248">
    <property type="entry name" value="ANK"/>
    <property type="match status" value="5"/>
</dbReference>
<feature type="domain" description="Ion transport" evidence="10">
    <location>
        <begin position="489"/>
        <end position="736"/>
    </location>
</feature>
<feature type="transmembrane region" description="Helical" evidence="9">
    <location>
        <begin position="702"/>
        <end position="723"/>
    </location>
</feature>
<keyword evidence="2" id="KW-0813">Transport</keyword>
<feature type="transmembrane region" description="Helical" evidence="9">
    <location>
        <begin position="584"/>
        <end position="601"/>
    </location>
</feature>
<keyword evidence="4 9" id="KW-1133">Transmembrane helix</keyword>
<dbReference type="InterPro" id="IPR005821">
    <property type="entry name" value="Ion_trans_dom"/>
</dbReference>
<feature type="transmembrane region" description="Helical" evidence="9">
    <location>
        <begin position="621"/>
        <end position="643"/>
    </location>
</feature>
<accession>A0ABM0GWT5</accession>
<keyword evidence="3 9" id="KW-0812">Transmembrane</keyword>
<keyword evidence="7" id="KW-0407">Ion channel</keyword>
<evidence type="ECO:0000256" key="4">
    <source>
        <dbReference type="ARBA" id="ARBA00022989"/>
    </source>
</evidence>
<keyword evidence="5" id="KW-0406">Ion transport</keyword>
<evidence type="ECO:0000313" key="11">
    <source>
        <dbReference type="Proteomes" id="UP000694865"/>
    </source>
</evidence>
<proteinExistence type="predicted"/>
<evidence type="ECO:0000256" key="1">
    <source>
        <dbReference type="ARBA" id="ARBA00004141"/>
    </source>
</evidence>
<dbReference type="InterPro" id="IPR002153">
    <property type="entry name" value="TRPC_channel"/>
</dbReference>
<evidence type="ECO:0000256" key="3">
    <source>
        <dbReference type="ARBA" id="ARBA00022692"/>
    </source>
</evidence>
<dbReference type="PRINTS" id="PR01097">
    <property type="entry name" value="TRNSRECEPTRP"/>
</dbReference>
<dbReference type="PANTHER" id="PTHR10117:SF54">
    <property type="entry name" value="TRANSIENT RECEPTOR POTENTIAL-GAMMA PROTEIN"/>
    <property type="match status" value="1"/>
</dbReference>
<reference evidence="12" key="1">
    <citation type="submission" date="2025-08" db="UniProtKB">
        <authorList>
            <consortium name="RefSeq"/>
        </authorList>
    </citation>
    <scope>IDENTIFICATION</scope>
    <source>
        <tissue evidence="12">Testes</tissue>
    </source>
</reference>